<feature type="region of interest" description="Disordered" evidence="1">
    <location>
        <begin position="486"/>
        <end position="509"/>
    </location>
</feature>
<dbReference type="Gene3D" id="3.40.50.880">
    <property type="match status" value="1"/>
</dbReference>
<evidence type="ECO:0000313" key="3">
    <source>
        <dbReference type="Proteomes" id="UP000024284"/>
    </source>
</evidence>
<dbReference type="Pfam" id="PF14871">
    <property type="entry name" value="GHL6"/>
    <property type="match status" value="1"/>
</dbReference>
<dbReference type="RefSeq" id="WP_037461703.1">
    <property type="nucleotide sequence ID" value="NZ_BCZD01000001.1"/>
</dbReference>
<dbReference type="PATRIC" id="fig|1219045.3.peg.179"/>
<evidence type="ECO:0000256" key="1">
    <source>
        <dbReference type="SAM" id="MobiDB-lite"/>
    </source>
</evidence>
<name>A0A086PEW0_SPHHM</name>
<sequence length="718" mass="79387">MELKANGGISRRDLVRALPAAAMVSTLPSQSWAAENSGSFDRRQWWEHEYRILQTNLREIDALEDPRTIARETRAFGANVIVSNIGGIVAFYPTQLPLHYRNPFMKTDFAGEMVAAAHAEGLAYIGRFDLSKATKPAYDAHPDWFMRNRDGTPREYAGTYQACPNGGWAQDYSLQILKEGVERHDVDGLFFNMTAFVRTDYSNVDHGICVCDNCQRRFRELYKLELPRTDDGTDPNWGAYQQFQSRIMAELSAKAREVIKAARPNVPLMDFFGGVVARGEVQRRVSRKAPEWPHAMGEQTRALMALAPGKAFSATSAAHMDYPWRQVTESAENHLLRFAQALGTGAKLDLYLMGTLGDQDDPRFLPPVSRLFHWHAANEQHYAGLEPGARIALYNMGSIFQSAGTGLARYSNNAQRGAYQALVDARLPFWMTNGMQVAKATKDRAYDVIIMPHIMSLDEGDAAALDAFVEAGGLIIATGYTGALGKDGKPRSRPAMKSSPVDSFGQPRDGHGWSLDMSKAAIPMGPGRMPIDETFFPVTPRTGATSLIPFAPDQRFGPPEFSYARPGEAARADAGALVMAYGKGHHVHVPWLPDWLYYRDGTDAHRLLFESLIARYAPPPPLLLEGRGPIEMMAMRQPATGKMLVHVINYSGQRNTRYGDPVIAQGLKLGVRGPAGGTARMLVAGKAVRGKRRAGDQDHLWFDLPPVDTFEAVQLTMS</sequence>
<dbReference type="InterPro" id="IPR028212">
    <property type="entry name" value="GHL6"/>
</dbReference>
<keyword evidence="3" id="KW-1185">Reference proteome</keyword>
<dbReference type="AlphaFoldDB" id="A0A086PEW0"/>
<dbReference type="Proteomes" id="UP000024284">
    <property type="component" value="Unassembled WGS sequence"/>
</dbReference>
<evidence type="ECO:0000313" key="2">
    <source>
        <dbReference type="EMBL" id="KFG91928.1"/>
    </source>
</evidence>
<dbReference type="Gene3D" id="3.20.20.80">
    <property type="entry name" value="Glycosidases"/>
    <property type="match status" value="1"/>
</dbReference>
<dbReference type="EMBL" id="JFZA02000001">
    <property type="protein sequence ID" value="KFG91928.1"/>
    <property type="molecule type" value="Genomic_DNA"/>
</dbReference>
<gene>
    <name evidence="2" type="ORF">BV98_000179</name>
</gene>
<dbReference type="STRING" id="76947.GCA_002080435_00841"/>
<accession>A0A086PEW0</accession>
<dbReference type="InterPro" id="IPR017853">
    <property type="entry name" value="GH"/>
</dbReference>
<dbReference type="SUPFAM" id="SSF51445">
    <property type="entry name" value="(Trans)glycosidases"/>
    <property type="match status" value="1"/>
</dbReference>
<reference evidence="2" key="1">
    <citation type="submission" date="2014-08" db="EMBL/GenBank/DDBJ databases">
        <title>Draft genome sequences of Sphingobium herbicidovorans.</title>
        <authorList>
            <person name="Gan H.M."/>
            <person name="Gan H.Y."/>
            <person name="Savka M.A."/>
        </authorList>
    </citation>
    <scope>NUCLEOTIDE SEQUENCE [LARGE SCALE GENOMIC DNA]</scope>
    <source>
        <strain evidence="2">NBRC 16415</strain>
    </source>
</reference>
<organism evidence="2 3">
    <name type="scientific">Sphingobium herbicidovorans (strain ATCC 700291 / DSM 11019 / CCUG 56400 / KCTC 2939 / LMG 18315 / NBRC 16415 / MH)</name>
    <name type="common">Sphingomonas herbicidovorans</name>
    <dbReference type="NCBI Taxonomy" id="1219045"/>
    <lineage>
        <taxon>Bacteria</taxon>
        <taxon>Pseudomonadati</taxon>
        <taxon>Pseudomonadota</taxon>
        <taxon>Alphaproteobacteria</taxon>
        <taxon>Sphingomonadales</taxon>
        <taxon>Sphingomonadaceae</taxon>
        <taxon>Sphingobium</taxon>
    </lineage>
</organism>
<dbReference type="CDD" id="cd03143">
    <property type="entry name" value="A4_beta-galactosidase_middle_domain"/>
    <property type="match status" value="1"/>
</dbReference>
<proteinExistence type="predicted"/>
<protein>
    <submittedName>
        <fullName evidence="2">Beta-galactosidase trimerization domain protein</fullName>
    </submittedName>
</protein>
<comment type="caution">
    <text evidence="2">The sequence shown here is derived from an EMBL/GenBank/DDBJ whole genome shotgun (WGS) entry which is preliminary data.</text>
</comment>
<dbReference type="InterPro" id="IPR029062">
    <property type="entry name" value="Class_I_gatase-like"/>
</dbReference>
<dbReference type="eggNOG" id="COG1874">
    <property type="taxonomic scope" value="Bacteria"/>
</dbReference>